<dbReference type="Gene3D" id="3.20.20.80">
    <property type="entry name" value="Glycosidases"/>
    <property type="match status" value="1"/>
</dbReference>
<evidence type="ECO:0000256" key="2">
    <source>
        <dbReference type="ARBA" id="ARBA00012741"/>
    </source>
</evidence>
<dbReference type="Pfam" id="PF16028">
    <property type="entry name" value="SLC3A2_N"/>
    <property type="match status" value="1"/>
</dbReference>
<name>A0A023G002_AMBPA</name>
<dbReference type="SUPFAM" id="SSF51445">
    <property type="entry name" value="(Trans)glycosidases"/>
    <property type="match status" value="1"/>
</dbReference>
<organism evidence="6">
    <name type="scientific">Amblyomma parvum</name>
    <name type="common">South American tick</name>
    <dbReference type="NCBI Taxonomy" id="251391"/>
    <lineage>
        <taxon>Eukaryota</taxon>
        <taxon>Metazoa</taxon>
        <taxon>Ecdysozoa</taxon>
        <taxon>Arthropoda</taxon>
        <taxon>Chelicerata</taxon>
        <taxon>Arachnida</taxon>
        <taxon>Acari</taxon>
        <taxon>Parasitiformes</taxon>
        <taxon>Ixodida</taxon>
        <taxon>Ixodoidea</taxon>
        <taxon>Ixodidae</taxon>
        <taxon>Amblyomminae</taxon>
        <taxon>Amblyomma</taxon>
    </lineage>
</organism>
<sequence>METVENENYKAPHVNEDGLEREEAVTDKLVAPGDGTKITFTNSKADGKDRNGDAKIEIQGVESQFVGLSKEELMKYANDPFWVRLRMALFVLFWLLWVAMLVGAIAIIVLTPRCAPPPQLAWWQSSPVYNVDVASYTDNSDGTSHFAGLLSKLDYIKDLGMRTLLLKSIFPSTASGAVKDYMTVDPALGSMNDVEALLNATKEMELHVVLEINPAFTSLEHEWFVNSKERKEGFQDLFVWEGDQEGTAPEGLMATGAEAWTFDPTRGLHYLHQSETYAADVNWKSPQALEQFIAVLRFWLERGVSGFIITNTYLDRFPVIAKSTLATEEDVLTVLKEWRQVLGNYSSTHETAHRVLGIQVEKRTASEASPLYGSAEDPAADLVLSKPFELQPEQSNAASLRLFVQGTLDATPEGMWPSFVLGNALYPALATRASVLLDGLHMVAALVQGTPIFHYGDELGATCEEKPCAMPWNEGAPGTTPGISVEAQTGNSSHLEVVRHSTALRDKLAVRLGTTVTSVLNNNTVFVMLRVRKGTPGYMAVVNGDGQQVTVNLVEASSHVPESGHVEVKSLLSTKVVQSKVKLGELALDPHEAVILQFVPIFE</sequence>
<dbReference type="GO" id="GO:0015180">
    <property type="term" value="F:L-alanine transmembrane transporter activity"/>
    <property type="evidence" value="ECO:0007669"/>
    <property type="project" value="TreeGrafter"/>
</dbReference>
<keyword evidence="4" id="KW-1133">Transmembrane helix</keyword>
<feature type="transmembrane region" description="Helical" evidence="4">
    <location>
        <begin position="88"/>
        <end position="110"/>
    </location>
</feature>
<dbReference type="InterPro" id="IPR042280">
    <property type="entry name" value="SLC3A2"/>
</dbReference>
<feature type="domain" description="Glycosyl hydrolase family 13 catalytic" evidence="5">
    <location>
        <begin position="130"/>
        <end position="509"/>
    </location>
</feature>
<dbReference type="GO" id="GO:0016323">
    <property type="term" value="C:basolateral plasma membrane"/>
    <property type="evidence" value="ECO:0007669"/>
    <property type="project" value="TreeGrafter"/>
</dbReference>
<evidence type="ECO:0000256" key="3">
    <source>
        <dbReference type="SAM" id="MobiDB-lite"/>
    </source>
</evidence>
<dbReference type="InterPro" id="IPR045857">
    <property type="entry name" value="O16G_dom_2"/>
</dbReference>
<dbReference type="PANTHER" id="PTHR46673">
    <property type="entry name" value="4F2 CELL-SURFACE ANTIGEN HEAVY CHAIN"/>
    <property type="match status" value="1"/>
</dbReference>
<keyword evidence="4" id="KW-0812">Transmembrane</keyword>
<dbReference type="PANTHER" id="PTHR46673:SF1">
    <property type="entry name" value="4F2 CELL-SURFACE ANTIGEN HEAVY CHAIN"/>
    <property type="match status" value="1"/>
</dbReference>
<accession>A0A023G002</accession>
<evidence type="ECO:0000313" key="6">
    <source>
        <dbReference type="EMBL" id="JAC26348.1"/>
    </source>
</evidence>
<dbReference type="EC" id="3.2.1.20" evidence="2"/>
<evidence type="ECO:0000259" key="5">
    <source>
        <dbReference type="SMART" id="SM00642"/>
    </source>
</evidence>
<dbReference type="GO" id="GO:0015190">
    <property type="term" value="F:L-leucine transmembrane transporter activity"/>
    <property type="evidence" value="ECO:0007669"/>
    <property type="project" value="TreeGrafter"/>
</dbReference>
<dbReference type="GO" id="GO:0005975">
    <property type="term" value="P:carbohydrate metabolic process"/>
    <property type="evidence" value="ECO:0007669"/>
    <property type="project" value="InterPro"/>
</dbReference>
<evidence type="ECO:0000256" key="4">
    <source>
        <dbReference type="SAM" id="Phobius"/>
    </source>
</evidence>
<dbReference type="AlphaFoldDB" id="A0A023G002"/>
<dbReference type="Gene3D" id="2.60.40.1180">
    <property type="entry name" value="Golgi alpha-mannosidase II"/>
    <property type="match status" value="1"/>
</dbReference>
<dbReference type="InterPro" id="IPR013780">
    <property type="entry name" value="Glyco_hydro_b"/>
</dbReference>
<dbReference type="GO" id="GO:0015823">
    <property type="term" value="P:phenylalanine transport"/>
    <property type="evidence" value="ECO:0007669"/>
    <property type="project" value="TreeGrafter"/>
</dbReference>
<keyword evidence="4" id="KW-0472">Membrane</keyword>
<dbReference type="GO" id="GO:0016324">
    <property type="term" value="C:apical plasma membrane"/>
    <property type="evidence" value="ECO:0007669"/>
    <property type="project" value="TreeGrafter"/>
</dbReference>
<reference evidence="6" key="1">
    <citation type="submission" date="2014-03" db="EMBL/GenBank/DDBJ databases">
        <title>The sialotranscriptome of Amblyomma triste, Amblyomma parvum and Amblyomma cajennense ticks, uncovered by 454-based RNA-seq.</title>
        <authorList>
            <person name="Garcia G.R."/>
            <person name="Gardinassi L.G."/>
            <person name="Ribeiro J.M."/>
            <person name="Anatrielo E."/>
            <person name="Ferreira B.R."/>
            <person name="Moreira H.N."/>
            <person name="Mafra C."/>
            <person name="Olegario M.M."/>
            <person name="Szabo P.J."/>
            <person name="Miranda-Santos I.K."/>
            <person name="Maruyama S.R."/>
        </authorList>
    </citation>
    <scope>NUCLEOTIDE SEQUENCE</scope>
    <source>
        <strain evidence="6">Araguapaz</strain>
        <tissue evidence="6">Salivary glands</tissue>
    </source>
</reference>
<dbReference type="SMART" id="SM00642">
    <property type="entry name" value="Aamy"/>
    <property type="match status" value="1"/>
</dbReference>
<dbReference type="InterPro" id="IPR031984">
    <property type="entry name" value="SLC3A2_N"/>
</dbReference>
<dbReference type="GO" id="GO:0015173">
    <property type="term" value="F:aromatic amino acid transmembrane transporter activity"/>
    <property type="evidence" value="ECO:0007669"/>
    <property type="project" value="TreeGrafter"/>
</dbReference>
<evidence type="ECO:0000256" key="1">
    <source>
        <dbReference type="ARBA" id="ARBA00001657"/>
    </source>
</evidence>
<dbReference type="Gene3D" id="3.90.400.10">
    <property type="entry name" value="Oligo-1,6-glucosidase, Domain 2"/>
    <property type="match status" value="1"/>
</dbReference>
<dbReference type="Pfam" id="PF00128">
    <property type="entry name" value="Alpha-amylase"/>
    <property type="match status" value="1"/>
</dbReference>
<dbReference type="GO" id="GO:0004558">
    <property type="term" value="F:alpha-1,4-glucosidase activity"/>
    <property type="evidence" value="ECO:0007669"/>
    <property type="project" value="UniProtKB-EC"/>
</dbReference>
<feature type="compositionally biased region" description="Basic and acidic residues" evidence="3">
    <location>
        <begin position="7"/>
        <end position="22"/>
    </location>
</feature>
<dbReference type="EMBL" id="GBBL01000972">
    <property type="protein sequence ID" value="JAC26348.1"/>
    <property type="molecule type" value="mRNA"/>
</dbReference>
<feature type="region of interest" description="Disordered" evidence="3">
    <location>
        <begin position="1"/>
        <end position="22"/>
    </location>
</feature>
<protein>
    <recommendedName>
        <fullName evidence="2">alpha-glucosidase</fullName>
        <ecNumber evidence="2">3.2.1.20</ecNumber>
    </recommendedName>
</protein>
<proteinExistence type="evidence at transcript level"/>
<dbReference type="GO" id="GO:1904273">
    <property type="term" value="P:L-alanine import across plasma membrane"/>
    <property type="evidence" value="ECO:0007669"/>
    <property type="project" value="TreeGrafter"/>
</dbReference>
<dbReference type="InterPro" id="IPR006047">
    <property type="entry name" value="GH13_cat_dom"/>
</dbReference>
<comment type="catalytic activity">
    <reaction evidence="1">
        <text>Hydrolysis of terminal, non-reducing (1-&gt;4)-linked alpha-D-glucose residues with release of alpha-D-glucose.</text>
        <dbReference type="EC" id="3.2.1.20"/>
    </reaction>
</comment>
<dbReference type="GO" id="GO:1903801">
    <property type="term" value="P:L-leucine import across plasma membrane"/>
    <property type="evidence" value="ECO:0007669"/>
    <property type="project" value="TreeGrafter"/>
</dbReference>
<dbReference type="InterPro" id="IPR017853">
    <property type="entry name" value="GH"/>
</dbReference>